<accession>A0A0F9LDL7</accession>
<protein>
    <submittedName>
        <fullName evidence="1">Uncharacterized protein</fullName>
    </submittedName>
</protein>
<gene>
    <name evidence="1" type="ORF">LCGC14_1212000</name>
</gene>
<organism evidence="1">
    <name type="scientific">marine sediment metagenome</name>
    <dbReference type="NCBI Taxonomy" id="412755"/>
    <lineage>
        <taxon>unclassified sequences</taxon>
        <taxon>metagenomes</taxon>
        <taxon>ecological metagenomes</taxon>
    </lineage>
</organism>
<comment type="caution">
    <text evidence="1">The sequence shown here is derived from an EMBL/GenBank/DDBJ whole genome shotgun (WGS) entry which is preliminary data.</text>
</comment>
<name>A0A0F9LDL7_9ZZZZ</name>
<dbReference type="AlphaFoldDB" id="A0A0F9LDL7"/>
<sequence>MSSHQKQAEARVQKDHQLKWWTDILIDYDWDNYEDHIEWVATGDRDEIIEWCRGIRADERSQRREERRQ</sequence>
<reference evidence="1" key="1">
    <citation type="journal article" date="2015" name="Nature">
        <title>Complex archaea that bridge the gap between prokaryotes and eukaryotes.</title>
        <authorList>
            <person name="Spang A."/>
            <person name="Saw J.H."/>
            <person name="Jorgensen S.L."/>
            <person name="Zaremba-Niedzwiedzka K."/>
            <person name="Martijn J."/>
            <person name="Lind A.E."/>
            <person name="van Eijk R."/>
            <person name="Schleper C."/>
            <person name="Guy L."/>
            <person name="Ettema T.J."/>
        </authorList>
    </citation>
    <scope>NUCLEOTIDE SEQUENCE</scope>
</reference>
<dbReference type="EMBL" id="LAZR01006313">
    <property type="protein sequence ID" value="KKM93089.1"/>
    <property type="molecule type" value="Genomic_DNA"/>
</dbReference>
<proteinExistence type="predicted"/>
<evidence type="ECO:0000313" key="1">
    <source>
        <dbReference type="EMBL" id="KKM93089.1"/>
    </source>
</evidence>